<feature type="compositionally biased region" description="Polar residues" evidence="23">
    <location>
        <begin position="636"/>
        <end position="660"/>
    </location>
</feature>
<dbReference type="InterPro" id="IPR036277">
    <property type="entry name" value="SMC_hinge_sf"/>
</dbReference>
<dbReference type="Gene3D" id="3.40.1010.10">
    <property type="entry name" value="Cobalt-precorrin-4 Transmethylase, Domain 1"/>
    <property type="match status" value="1"/>
</dbReference>
<feature type="compositionally biased region" description="Acidic residues" evidence="23">
    <location>
        <begin position="1891"/>
        <end position="1902"/>
    </location>
</feature>
<keyword evidence="19" id="KW-0131">Cell cycle</keyword>
<dbReference type="Gene3D" id="3.40.50.720">
    <property type="entry name" value="NAD(P)-binding Rossmann-like Domain"/>
    <property type="match status" value="1"/>
</dbReference>
<dbReference type="InterPro" id="IPR014776">
    <property type="entry name" value="4pyrrole_Mease_sub2"/>
</dbReference>
<dbReference type="InterPro" id="IPR000878">
    <property type="entry name" value="4pyrrol_Mease"/>
</dbReference>
<keyword evidence="13" id="KW-0560">Oxidoreductase</keyword>
<evidence type="ECO:0000256" key="20">
    <source>
        <dbReference type="ARBA" id="ARBA00035662"/>
    </source>
</evidence>
<dbReference type="EMBL" id="SEKV01000132">
    <property type="protein sequence ID" value="TFY63372.1"/>
    <property type="molecule type" value="Genomic_DNA"/>
</dbReference>
<feature type="compositionally biased region" description="Basic residues" evidence="23">
    <location>
        <begin position="773"/>
        <end position="782"/>
    </location>
</feature>
<dbReference type="InterPro" id="IPR010935">
    <property type="entry name" value="SMC_hinge"/>
</dbReference>
<evidence type="ECO:0000256" key="5">
    <source>
        <dbReference type="ARBA" id="ARBA00022481"/>
    </source>
</evidence>
<dbReference type="SMART" id="SM00968">
    <property type="entry name" value="SMC_hinge"/>
    <property type="match status" value="1"/>
</dbReference>
<keyword evidence="11" id="KW-0498">Mitosis</keyword>
<feature type="compositionally biased region" description="Acidic residues" evidence="23">
    <location>
        <begin position="275"/>
        <end position="286"/>
    </location>
</feature>
<evidence type="ECO:0000256" key="21">
    <source>
        <dbReference type="RuleBase" id="RU003960"/>
    </source>
</evidence>
<keyword evidence="6 21" id="KW-0489">Methyltransferase</keyword>
<dbReference type="PANTHER" id="PTHR18937">
    <property type="entry name" value="STRUCTURAL MAINTENANCE OF CHROMOSOMES SMC FAMILY MEMBER"/>
    <property type="match status" value="1"/>
</dbReference>
<comment type="similarity">
    <text evidence="2">Belongs to the SMC family. SMC4 subfamily.</text>
</comment>
<evidence type="ECO:0000256" key="18">
    <source>
        <dbReference type="ARBA" id="ARBA00023244"/>
    </source>
</evidence>
<evidence type="ECO:0000256" key="10">
    <source>
        <dbReference type="ARBA" id="ARBA00022741"/>
    </source>
</evidence>
<evidence type="ECO:0000256" key="11">
    <source>
        <dbReference type="ARBA" id="ARBA00022776"/>
    </source>
</evidence>
<keyword evidence="12" id="KW-0067">ATP-binding</keyword>
<dbReference type="Proteomes" id="UP000298390">
    <property type="component" value="Unassembled WGS sequence"/>
</dbReference>
<dbReference type="Pfam" id="PF02463">
    <property type="entry name" value="SMC_N"/>
    <property type="match status" value="1"/>
</dbReference>
<dbReference type="CDD" id="cd11642">
    <property type="entry name" value="SUMT"/>
    <property type="match status" value="1"/>
</dbReference>
<dbReference type="PROSITE" id="PS00840">
    <property type="entry name" value="SUMT_2"/>
    <property type="match status" value="1"/>
</dbReference>
<dbReference type="FunFam" id="3.40.50.300:FF:000481">
    <property type="entry name" value="Structural maintenance of chromosomes 4"/>
    <property type="match status" value="1"/>
</dbReference>
<feature type="compositionally biased region" description="Basic residues" evidence="23">
    <location>
        <begin position="1252"/>
        <end position="1263"/>
    </location>
</feature>
<keyword evidence="9" id="KW-0949">S-adenosyl-L-methionine</keyword>
<dbReference type="Gene3D" id="3.30.950.10">
    <property type="entry name" value="Methyltransferase, Cobalt-precorrin-4 Transmethylase, Domain 2"/>
    <property type="match status" value="1"/>
</dbReference>
<keyword evidence="14" id="KW-0520">NAD</keyword>
<evidence type="ECO:0000256" key="17">
    <source>
        <dbReference type="ARBA" id="ARBA00023242"/>
    </source>
</evidence>
<evidence type="ECO:0000256" key="15">
    <source>
        <dbReference type="ARBA" id="ARBA00023054"/>
    </source>
</evidence>
<evidence type="ECO:0000256" key="1">
    <source>
        <dbReference type="ARBA" id="ARBA00004123"/>
    </source>
</evidence>
<evidence type="ECO:0000256" key="4">
    <source>
        <dbReference type="ARBA" id="ARBA00018693"/>
    </source>
</evidence>
<feature type="compositionally biased region" description="Basic and acidic residues" evidence="23">
    <location>
        <begin position="886"/>
        <end position="900"/>
    </location>
</feature>
<evidence type="ECO:0000256" key="9">
    <source>
        <dbReference type="ARBA" id="ARBA00022691"/>
    </source>
</evidence>
<feature type="coiled-coil region" evidence="22">
    <location>
        <begin position="1353"/>
        <end position="1436"/>
    </location>
</feature>
<evidence type="ECO:0000256" key="3">
    <source>
        <dbReference type="ARBA" id="ARBA00012400"/>
    </source>
</evidence>
<dbReference type="Pfam" id="PF00590">
    <property type="entry name" value="TP_methylase"/>
    <property type="match status" value="1"/>
</dbReference>
<evidence type="ECO:0000313" key="25">
    <source>
        <dbReference type="EMBL" id="TFY63372.1"/>
    </source>
</evidence>
<evidence type="ECO:0000256" key="7">
    <source>
        <dbReference type="ARBA" id="ARBA00022618"/>
    </source>
</evidence>
<dbReference type="GO" id="GO:0043115">
    <property type="term" value="F:precorrin-2 dehydrogenase activity"/>
    <property type="evidence" value="ECO:0007669"/>
    <property type="project" value="UniProtKB-EC"/>
</dbReference>
<keyword evidence="15 22" id="KW-0175">Coiled coil</keyword>
<dbReference type="GO" id="GO:0005524">
    <property type="term" value="F:ATP binding"/>
    <property type="evidence" value="ECO:0007669"/>
    <property type="project" value="UniProtKB-KW"/>
</dbReference>
<evidence type="ECO:0000256" key="12">
    <source>
        <dbReference type="ARBA" id="ARBA00022840"/>
    </source>
</evidence>
<proteinExistence type="inferred from homology"/>
<dbReference type="SUPFAM" id="SSF75553">
    <property type="entry name" value="Smc hinge domain"/>
    <property type="match status" value="1"/>
</dbReference>
<feature type="region of interest" description="Disordered" evidence="23">
    <location>
        <begin position="274"/>
        <end position="311"/>
    </location>
</feature>
<dbReference type="GO" id="GO:0019354">
    <property type="term" value="P:siroheme biosynthetic process"/>
    <property type="evidence" value="ECO:0007669"/>
    <property type="project" value="InterPro"/>
</dbReference>
<feature type="compositionally biased region" description="Acidic residues" evidence="23">
    <location>
        <begin position="685"/>
        <end position="694"/>
    </location>
</feature>
<dbReference type="GO" id="GO:0007076">
    <property type="term" value="P:mitotic chromosome condensation"/>
    <property type="evidence" value="ECO:0007669"/>
    <property type="project" value="UniProtKB-ARBA"/>
</dbReference>
<dbReference type="Pfam" id="PF14824">
    <property type="entry name" value="Sirohm_synth_M"/>
    <property type="match status" value="1"/>
</dbReference>
<feature type="coiled-coil region" evidence="22">
    <location>
        <begin position="1114"/>
        <end position="1158"/>
    </location>
</feature>
<dbReference type="Pfam" id="PF14823">
    <property type="entry name" value="Sirohm_synth_C"/>
    <property type="match status" value="1"/>
</dbReference>
<dbReference type="SUPFAM" id="SSF75615">
    <property type="entry name" value="Siroheme synthase middle domains-like"/>
    <property type="match status" value="1"/>
</dbReference>
<dbReference type="SUPFAM" id="SSF51735">
    <property type="entry name" value="NAD(P)-binding Rossmann-fold domains"/>
    <property type="match status" value="1"/>
</dbReference>
<evidence type="ECO:0000256" key="16">
    <source>
        <dbReference type="ARBA" id="ARBA00023067"/>
    </source>
</evidence>
<feature type="coiled-coil region" evidence="22">
    <location>
        <begin position="1622"/>
        <end position="1691"/>
    </location>
</feature>
<dbReference type="FunFam" id="3.40.1010.10:FF:000006">
    <property type="entry name" value="Siroheme synthase, putative"/>
    <property type="match status" value="1"/>
</dbReference>
<dbReference type="InterPro" id="IPR036291">
    <property type="entry name" value="NAD(P)-bd_dom_sf"/>
</dbReference>
<keyword evidence="17" id="KW-0539">Nucleus</keyword>
<feature type="compositionally biased region" description="Polar residues" evidence="23">
    <location>
        <begin position="713"/>
        <end position="727"/>
    </location>
</feature>
<gene>
    <name evidence="25" type="ORF">EVJ58_g3288</name>
</gene>
<feature type="coiled-coil region" evidence="22">
    <location>
        <begin position="1968"/>
        <end position="2005"/>
    </location>
</feature>
<keyword evidence="16" id="KW-0226">DNA condensation</keyword>
<evidence type="ECO:0000256" key="2">
    <source>
        <dbReference type="ARBA" id="ARBA00006005"/>
    </source>
</evidence>
<accession>A0A4Y9YML8</accession>
<dbReference type="InterPro" id="IPR028162">
    <property type="entry name" value="Met8_C"/>
</dbReference>
<feature type="coiled-coil region" evidence="22">
    <location>
        <begin position="1787"/>
        <end position="1856"/>
    </location>
</feature>
<evidence type="ECO:0000256" key="14">
    <source>
        <dbReference type="ARBA" id="ARBA00023027"/>
    </source>
</evidence>
<dbReference type="InterPro" id="IPR006366">
    <property type="entry name" value="CobA/CysG_C"/>
</dbReference>
<dbReference type="InterPro" id="IPR003043">
    <property type="entry name" value="Uropor_MeTrfase_CS"/>
</dbReference>
<protein>
    <recommendedName>
        <fullName evidence="4">Structural maintenance of chromosomes protein 4</fullName>
        <ecNumber evidence="3">1.3.1.76</ecNumber>
    </recommendedName>
</protein>
<dbReference type="Gene3D" id="3.30.70.1620">
    <property type="match status" value="1"/>
</dbReference>
<name>A0A4Y9YML8_9APHY</name>
<dbReference type="Gene3D" id="1.20.1060.20">
    <property type="match status" value="1"/>
</dbReference>
<evidence type="ECO:0000256" key="22">
    <source>
        <dbReference type="SAM" id="Coils"/>
    </source>
</evidence>
<evidence type="ECO:0000256" key="8">
    <source>
        <dbReference type="ARBA" id="ARBA00022679"/>
    </source>
</evidence>
<dbReference type="STRING" id="34475.A0A4Y9YML8"/>
<feature type="domain" description="SMC hinge" evidence="24">
    <location>
        <begin position="1460"/>
        <end position="1573"/>
    </location>
</feature>
<feature type="region of interest" description="Disordered" evidence="23">
    <location>
        <begin position="1234"/>
        <end position="1272"/>
    </location>
</feature>
<evidence type="ECO:0000256" key="6">
    <source>
        <dbReference type="ARBA" id="ARBA00022603"/>
    </source>
</evidence>
<reference evidence="25 26" key="1">
    <citation type="submission" date="2019-01" db="EMBL/GenBank/DDBJ databases">
        <title>Genome sequencing of the rare red list fungi Fomitopsis rosea.</title>
        <authorList>
            <person name="Buettner E."/>
            <person name="Kellner H."/>
        </authorList>
    </citation>
    <scope>NUCLEOTIDE SEQUENCE [LARGE SCALE GENOMIC DNA]</scope>
    <source>
        <strain evidence="25 26">DSM 105464</strain>
    </source>
</reference>
<dbReference type="InterPro" id="IPR027417">
    <property type="entry name" value="P-loop_NTPase"/>
</dbReference>
<comment type="similarity">
    <text evidence="21">Belongs to the precorrin methyltransferase family.</text>
</comment>
<dbReference type="GO" id="GO:0051301">
    <property type="term" value="P:cell division"/>
    <property type="evidence" value="ECO:0007669"/>
    <property type="project" value="UniProtKB-KW"/>
</dbReference>
<dbReference type="PANTHER" id="PTHR18937:SF172">
    <property type="entry name" value="STRUCTURAL MAINTENANCE OF CHROMOSOMES PROTEIN"/>
    <property type="match status" value="1"/>
</dbReference>
<comment type="subcellular location">
    <subcellularLocation>
        <location evidence="1">Nucleus</location>
    </subcellularLocation>
</comment>
<evidence type="ECO:0000256" key="13">
    <source>
        <dbReference type="ARBA" id="ARBA00023002"/>
    </source>
</evidence>
<sequence length="2167" mass="239702">MQFVIVFPVQAAESSRSTSACCLLPCRLQSPGASVVLEGKRTALISRRARLRLTAMTQYPTPTGGASLLLSFKLHKHAVVIVGSNTLAASRAFAALEAGSTVVVVANGGLASACDELQWRANDGQLNVVDLDHLPCSVEGAVDRDAQALDDYLGSLEQIRFVCVTDTLLSGDSRSRRSRTSAQLIAHACRLRNIPLNITDMPDLCDFSFLSTHRFQDHETGTPSSLQLGVTTNGQGCRLASRLRRDIVATLPKEVGGAVASVAKLRSMAKSSADEVNEEVGAELNEEAGPSTPNQPVAQRRADETAGEGARRRMKWVAQVSEYWPIPNLAKMSSEEMAGILDGQNGFLSNALVPAPTSQDLPSLHSLSLSPSARKGRIFLVGSGPGHPSLLTVATRDALTKHANLVLSDKLVPAAVLAIIPSHVEVRIARKFPGNADYGQAELMEAAIDAARRGLTVVRLKQGDPSVYGRAGEEILYFRERGFEPIVVPGVSSVLAGPTFAGIPVTQRGAAESFTVCTGVGRGGKQVQLPGYVRSRTLVILMGVARLQEMIETLLAESGEPSTRRHGAAFPACTPMAIVERASMPDQRVISSTIRDIAAALESGAEVKAPVPKRKRGEAPEQEQENIKPPSRTRRSTSAAPNVASTSKGRTSTRLRTSLQEVPESDEDGVEEVPHPSKKSRPSFDPDEEESDEIVEVKPNTRRASSRKPPSVIGNSSTAEPTSNGRSTAPPKRAGRGSTRPTKVPTRSRAVKKEDTDEEDEIQELEAEEVIAWRKHAGRGKKTSVPETIVISDDDEIEEVKPALGRKASANTRNSHTTTKKPSTRQTVISDDEEEEEAEPTSNAQVAQEVAAETEDLVPDRRAVEDVQEVVETSDAEEAEAGLDVAADHAPEEQEEEKSLLDPPGTPKSQPQTIPPVPEEPQGPKARLVIHKIALVNFKSYAGRQEIGPFHKSFSAIVGPNGSGKSNTIDALLFVFGYRASKMRQGKLSELIHNSARHPDLDECSVEIHFREIVDLPGPDGFEVVPGSDLVVARTAYKSNSSKYTINGKQSNYKEVQTLLKGRGIDLDHNRFLILQGEVESIAQMKPKAPTEHEDGLLEYLEDIIGTSQYKEPIEEALAAVERLSEDRQEKLNRLRIVEKDRNALEAKKKEAEDYLRLRNEHVRALSRLWQWYLLQCLNNEEMFDKAIARYEKELAAERERNNDDVLHLEALEKHYNERVEAYEEVKAAAAEASKDLASHEKRQVGLDERRKHASSKAKKLKKSLQEDEHHRNEALRAIEDNFKKTEREKKKLDELETSLAHEEDVLEEIRDSLKDKTQVFHDKIEVKQKELQPWTTKINAKQAEIDLATSERDMLARKAEAAKAASEEAQDQLEQLRADHEAKVAELEELKATKANNSSELRAKEKQVHDMQARIQQLRSKAISTRQKAEEAKASQTADRSRGQVLDSLTRLRNTGRISGFHGRLGSLGTIPEKYDVAVSTACTALNNLVVDTVEQGQACIEYLRQQSIGRASFMVLEKLKHPNMQKFSTPENVPRLFDLIKPKEPRFAAAFYKGVHDTLVANDLDQANRIAFGGSRRWRVVTLAGQLIDSSGTMSGGGNHVMRGGMSSKLQSEAVAPEVLKQYERDSEQAARELDTLQHELQEAEGDLEGAMRSGPQLDMAIEKVNLDLRTGAKRIAEAEKRVRDLKSQTKPDASDVARISALDEQIGAHAEELEGLQGKTESIEQEIKALEKKILEIGGARLLSQKSKVDGIRLHINLANDEITKAEVAKAKGEKDSAKLESTIESNRASLDEVNAELEELNSQIEEIAAYVEQLRSKVEAAQAAVENSKDDLENLKGELDTKTEEIQAFRKKEIELTQALADTKKEAAENGRALVHWRDEHDKLTLEEVDDDEDEEQETADKPGAVKQEPGGPSRRQEREKTPPFELHVYTAEELNAFRKRELIADAELLDEKLKNSKPDLSVLKDYRKREEEFLRRATDLEEVTKLRDAKRQEYDSLRKQRLDEFMTGFNTISLKLKEMYQMITLGGNAELELVDSMDPFSEGIIFSVMPPKKSWKNISNLSGGEKTLSSLALVFALHVYKPTPLYFMDEIDAALDFRNVSIVANYIKDRTKNAQFIIISLRNDMFELSHRLIGIYKTANQTRSISIDNQPLNAIPVNALMT</sequence>
<organism evidence="25 26">
    <name type="scientific">Rhodofomes roseus</name>
    <dbReference type="NCBI Taxonomy" id="34475"/>
    <lineage>
        <taxon>Eukaryota</taxon>
        <taxon>Fungi</taxon>
        <taxon>Dikarya</taxon>
        <taxon>Basidiomycota</taxon>
        <taxon>Agaricomycotina</taxon>
        <taxon>Agaricomycetes</taxon>
        <taxon>Polyporales</taxon>
        <taxon>Rhodofomes</taxon>
    </lineage>
</organism>
<dbReference type="InterPro" id="IPR035996">
    <property type="entry name" value="4pyrrol_Methylase_sf"/>
</dbReference>
<dbReference type="SUPFAM" id="SSF53790">
    <property type="entry name" value="Tetrapyrrole methylase"/>
    <property type="match status" value="1"/>
</dbReference>
<dbReference type="Pfam" id="PF13241">
    <property type="entry name" value="NAD_binding_7"/>
    <property type="match status" value="1"/>
</dbReference>
<dbReference type="SUPFAM" id="SSF52540">
    <property type="entry name" value="P-loop containing nucleoside triphosphate hydrolases"/>
    <property type="match status" value="1"/>
</dbReference>
<keyword evidence="7" id="KW-0132">Cell division</keyword>
<dbReference type="Gene3D" id="3.40.50.300">
    <property type="entry name" value="P-loop containing nucleotide triphosphate hydrolases"/>
    <property type="match status" value="2"/>
</dbReference>
<dbReference type="GO" id="GO:0000796">
    <property type="term" value="C:condensin complex"/>
    <property type="evidence" value="ECO:0007669"/>
    <property type="project" value="TreeGrafter"/>
</dbReference>
<dbReference type="Gene3D" id="1.10.287.1490">
    <property type="match status" value="1"/>
</dbReference>
<dbReference type="GO" id="GO:0032259">
    <property type="term" value="P:methylation"/>
    <property type="evidence" value="ECO:0007669"/>
    <property type="project" value="UniProtKB-KW"/>
</dbReference>
<feature type="compositionally biased region" description="Acidic residues" evidence="23">
    <location>
        <begin position="830"/>
        <end position="839"/>
    </location>
</feature>
<dbReference type="InterPro" id="IPR014777">
    <property type="entry name" value="4pyrrole_Mease_sub1"/>
</dbReference>
<keyword evidence="8 21" id="KW-0808">Transferase</keyword>
<feature type="compositionally biased region" description="Acidic residues" evidence="23">
    <location>
        <begin position="756"/>
        <end position="769"/>
    </location>
</feature>
<dbReference type="FunFam" id="3.40.50.300:FF:000585">
    <property type="entry name" value="Structural maintenance of chromosomes 4"/>
    <property type="match status" value="1"/>
</dbReference>
<dbReference type="InterPro" id="IPR028281">
    <property type="entry name" value="Sirohaem_synthase_central"/>
</dbReference>
<feature type="region of interest" description="Disordered" evidence="23">
    <location>
        <begin position="1887"/>
        <end position="1930"/>
    </location>
</feature>
<evidence type="ECO:0000313" key="26">
    <source>
        <dbReference type="Proteomes" id="UP000298390"/>
    </source>
</evidence>
<dbReference type="Pfam" id="PF06470">
    <property type="entry name" value="SMC_hinge"/>
    <property type="match status" value="1"/>
</dbReference>
<comment type="caution">
    <text evidence="25">The sequence shown here is derived from an EMBL/GenBank/DDBJ whole genome shotgun (WGS) entry which is preliminary data.</text>
</comment>
<comment type="similarity">
    <text evidence="20">In the N-terminal section; belongs to the precorrin methyltransferase family.</text>
</comment>
<dbReference type="GO" id="GO:0005634">
    <property type="term" value="C:nucleus"/>
    <property type="evidence" value="ECO:0007669"/>
    <property type="project" value="UniProtKB-SubCell"/>
</dbReference>
<feature type="compositionally biased region" description="Basic and acidic residues" evidence="23">
    <location>
        <begin position="1234"/>
        <end position="1251"/>
    </location>
</feature>
<dbReference type="GO" id="GO:0008168">
    <property type="term" value="F:methyltransferase activity"/>
    <property type="evidence" value="ECO:0007669"/>
    <property type="project" value="UniProtKB-KW"/>
</dbReference>
<keyword evidence="10" id="KW-0547">Nucleotide-binding</keyword>
<feature type="compositionally biased region" description="Acidic residues" evidence="23">
    <location>
        <begin position="866"/>
        <end position="881"/>
    </location>
</feature>
<feature type="region of interest" description="Disordered" evidence="23">
    <location>
        <begin position="605"/>
        <end position="923"/>
    </location>
</feature>
<feature type="coiled-coil region" evidence="22">
    <location>
        <begin position="1276"/>
        <end position="1313"/>
    </location>
</feature>
<dbReference type="InterPro" id="IPR003395">
    <property type="entry name" value="RecF/RecN/SMC_N"/>
</dbReference>
<evidence type="ECO:0000256" key="23">
    <source>
        <dbReference type="SAM" id="MobiDB-lite"/>
    </source>
</evidence>
<keyword evidence="18" id="KW-0627">Porphyrin biosynthesis</keyword>
<evidence type="ECO:0000256" key="19">
    <source>
        <dbReference type="ARBA" id="ARBA00023306"/>
    </source>
</evidence>
<evidence type="ECO:0000259" key="24">
    <source>
        <dbReference type="SMART" id="SM00968"/>
    </source>
</evidence>
<dbReference type="EC" id="1.3.1.76" evidence="3"/>
<keyword evidence="5" id="KW-0488">Methylation</keyword>